<dbReference type="InParanoid" id="W3X115"/>
<dbReference type="GO" id="GO:0030600">
    <property type="term" value="F:feruloyl esterase activity"/>
    <property type="evidence" value="ECO:0007669"/>
    <property type="project" value="UniProtKB-ARBA"/>
</dbReference>
<organism evidence="9 10">
    <name type="scientific">Pestalotiopsis fici (strain W106-1 / CGMCC3.15140)</name>
    <dbReference type="NCBI Taxonomy" id="1229662"/>
    <lineage>
        <taxon>Eukaryota</taxon>
        <taxon>Fungi</taxon>
        <taxon>Dikarya</taxon>
        <taxon>Ascomycota</taxon>
        <taxon>Pezizomycotina</taxon>
        <taxon>Sordariomycetes</taxon>
        <taxon>Xylariomycetidae</taxon>
        <taxon>Amphisphaeriales</taxon>
        <taxon>Sporocadaceae</taxon>
        <taxon>Pestalotiopsis</taxon>
    </lineage>
</organism>
<accession>W3X115</accession>
<keyword evidence="7" id="KW-1015">Disulfide bond</keyword>
<dbReference type="KEGG" id="pfy:PFICI_09608"/>
<dbReference type="InterPro" id="IPR011118">
    <property type="entry name" value="Tannase/feruloyl_esterase"/>
</dbReference>
<feature type="signal peptide" evidence="8">
    <location>
        <begin position="1"/>
        <end position="17"/>
    </location>
</feature>
<dbReference type="PANTHER" id="PTHR33938">
    <property type="entry name" value="FERULOYL ESTERASE B-RELATED"/>
    <property type="match status" value="1"/>
</dbReference>
<evidence type="ECO:0000256" key="1">
    <source>
        <dbReference type="ARBA" id="ARBA00006249"/>
    </source>
</evidence>
<protein>
    <recommendedName>
        <fullName evidence="8">Carboxylic ester hydrolase</fullName>
        <ecNumber evidence="8">3.1.1.-</ecNumber>
    </recommendedName>
</protein>
<dbReference type="InterPro" id="IPR029058">
    <property type="entry name" value="AB_hydrolase_fold"/>
</dbReference>
<dbReference type="GeneID" id="19274621"/>
<evidence type="ECO:0000256" key="7">
    <source>
        <dbReference type="ARBA" id="ARBA00023157"/>
    </source>
</evidence>
<keyword evidence="5 8" id="KW-0378">Hydrolase</keyword>
<evidence type="ECO:0000313" key="9">
    <source>
        <dbReference type="EMBL" id="ETS79755.1"/>
    </source>
</evidence>
<dbReference type="AlphaFoldDB" id="W3X115"/>
<evidence type="ECO:0000256" key="5">
    <source>
        <dbReference type="ARBA" id="ARBA00022801"/>
    </source>
</evidence>
<comment type="similarity">
    <text evidence="1 8">Belongs to the tannase family.</text>
</comment>
<feature type="chain" id="PRO_5005150177" description="Carboxylic ester hydrolase" evidence="8">
    <location>
        <begin position="18"/>
        <end position="532"/>
    </location>
</feature>
<dbReference type="RefSeq" id="XP_007836380.1">
    <property type="nucleotide sequence ID" value="XM_007838189.1"/>
</dbReference>
<evidence type="ECO:0000256" key="3">
    <source>
        <dbReference type="ARBA" id="ARBA00022723"/>
    </source>
</evidence>
<dbReference type="eggNOG" id="ENOG502QPXZ">
    <property type="taxonomic scope" value="Eukaryota"/>
</dbReference>
<sequence length="532" mass="57730">MARFLPLALLAVPTVFGLDCSEEFISSAVAFNENATVNYVYTVAEGASFGIPSLAFPDNATNLPAVCAVGINVKSSQNSSYNFGLFLPDTTWNQRFLATGNGGYGGGINWPDMGIFSHYGFATMSTDTGHNASAIDTGAWGLNQPESLIDWGYRAMHGSVELAKHIVSEYYAPPTGIQYSYYASCSTGGRQGLREAQLYPQDFDGISVGAPAWWSPHLAAQTLRSGLLDYPTNSSKYVDPSLFPVIVAEMEKQCDPQDGVTDGIISDPFGCNFDYQALLCTAGNETGCLSEDQLENVYAFYNDWTTENGTLIFPGATLGTDASALMGSILPLGYGYYQNWVYNDTTWDYTQFSYADVQLADQIDPGNATADAFDMTPFMHRGGKVMMYHGGADLLIPTGSSKVFYDKVSDTLVPKGVNLDDFYRFFLIPGMSHCSGSDSAPWYIAGGSQSLDNVTHSVPGYEDADHDIILALMNWVEHGTAPDKLIATKYVNDTASLGVQSQRPLCVYPKQAKYTGSGDVDAPENWECQNLD</sequence>
<keyword evidence="2" id="KW-0719">Serine esterase</keyword>
<name>W3X115_PESFW</name>
<keyword evidence="6" id="KW-0106">Calcium</keyword>
<evidence type="ECO:0000256" key="4">
    <source>
        <dbReference type="ARBA" id="ARBA00022729"/>
    </source>
</evidence>
<dbReference type="Pfam" id="PF07519">
    <property type="entry name" value="Tannase"/>
    <property type="match status" value="2"/>
</dbReference>
<keyword evidence="10" id="KW-1185">Reference proteome</keyword>
<gene>
    <name evidence="9" type="ORF">PFICI_09608</name>
</gene>
<dbReference type="OrthoDB" id="3039123at2759"/>
<evidence type="ECO:0000313" key="10">
    <source>
        <dbReference type="Proteomes" id="UP000030651"/>
    </source>
</evidence>
<dbReference type="OMA" id="PLCFYPQ"/>
<evidence type="ECO:0000256" key="8">
    <source>
        <dbReference type="RuleBase" id="RU361238"/>
    </source>
</evidence>
<keyword evidence="3" id="KW-0479">Metal-binding</keyword>
<dbReference type="Proteomes" id="UP000030651">
    <property type="component" value="Unassembled WGS sequence"/>
</dbReference>
<reference evidence="10" key="1">
    <citation type="journal article" date="2015" name="BMC Genomics">
        <title>Genomic and transcriptomic analysis of the endophytic fungus Pestalotiopsis fici reveals its lifestyle and high potential for synthesis of natural products.</title>
        <authorList>
            <person name="Wang X."/>
            <person name="Zhang X."/>
            <person name="Liu L."/>
            <person name="Xiang M."/>
            <person name="Wang W."/>
            <person name="Sun X."/>
            <person name="Che Y."/>
            <person name="Guo L."/>
            <person name="Liu G."/>
            <person name="Guo L."/>
            <person name="Wang C."/>
            <person name="Yin W.B."/>
            <person name="Stadler M."/>
            <person name="Zhang X."/>
            <person name="Liu X."/>
        </authorList>
    </citation>
    <scope>NUCLEOTIDE SEQUENCE [LARGE SCALE GENOMIC DNA]</scope>
    <source>
        <strain evidence="10">W106-1 / CGMCC3.15140</strain>
    </source>
</reference>
<evidence type="ECO:0000256" key="6">
    <source>
        <dbReference type="ARBA" id="ARBA00022837"/>
    </source>
</evidence>
<dbReference type="EC" id="3.1.1.-" evidence="8"/>
<keyword evidence="4 8" id="KW-0732">Signal</keyword>
<dbReference type="GO" id="GO:0046872">
    <property type="term" value="F:metal ion binding"/>
    <property type="evidence" value="ECO:0007669"/>
    <property type="project" value="UniProtKB-KW"/>
</dbReference>
<proteinExistence type="inferred from homology"/>
<evidence type="ECO:0000256" key="2">
    <source>
        <dbReference type="ARBA" id="ARBA00022487"/>
    </source>
</evidence>
<dbReference type="PANTHER" id="PTHR33938:SF2">
    <property type="entry name" value="CARBOXYLIC ESTER HYDROLASE"/>
    <property type="match status" value="1"/>
</dbReference>
<dbReference type="HOGENOM" id="CLU_014819_1_1_1"/>
<dbReference type="SUPFAM" id="SSF53474">
    <property type="entry name" value="alpha/beta-Hydrolases"/>
    <property type="match status" value="1"/>
</dbReference>
<dbReference type="EMBL" id="KI912114">
    <property type="protein sequence ID" value="ETS79755.1"/>
    <property type="molecule type" value="Genomic_DNA"/>
</dbReference>